<feature type="domain" description="TEA" evidence="8">
    <location>
        <begin position="60"/>
        <end position="136"/>
    </location>
</feature>
<evidence type="ECO:0000313" key="10">
    <source>
        <dbReference type="Proteomes" id="UP000283269"/>
    </source>
</evidence>
<name>A0A409XLP2_PSICY</name>
<comment type="similarity">
    <text evidence="2">Belongs to the TEC1 family.</text>
</comment>
<dbReference type="Pfam" id="PF01285">
    <property type="entry name" value="TEA"/>
    <property type="match status" value="1"/>
</dbReference>
<evidence type="ECO:0000259" key="8">
    <source>
        <dbReference type="PROSITE" id="PS51088"/>
    </source>
</evidence>
<dbReference type="OrthoDB" id="10006572at2759"/>
<feature type="compositionally biased region" description="Polar residues" evidence="7">
    <location>
        <begin position="144"/>
        <end position="156"/>
    </location>
</feature>
<comment type="subcellular location">
    <subcellularLocation>
        <location evidence="1">Nucleus</location>
    </subcellularLocation>
</comment>
<dbReference type="GO" id="GO:0005667">
    <property type="term" value="C:transcription regulator complex"/>
    <property type="evidence" value="ECO:0007669"/>
    <property type="project" value="TreeGrafter"/>
</dbReference>
<feature type="region of interest" description="Disordered" evidence="7">
    <location>
        <begin position="144"/>
        <end position="171"/>
    </location>
</feature>
<keyword evidence="5" id="KW-0539">Nucleus</keyword>
<dbReference type="GO" id="GO:0005634">
    <property type="term" value="C:nucleus"/>
    <property type="evidence" value="ECO:0007669"/>
    <property type="project" value="UniProtKB-SubCell"/>
</dbReference>
<dbReference type="Proteomes" id="UP000283269">
    <property type="component" value="Unassembled WGS sequence"/>
</dbReference>
<dbReference type="InParanoid" id="A0A409XLP2"/>
<dbReference type="GO" id="GO:0000981">
    <property type="term" value="F:DNA-binding transcription factor activity, RNA polymerase II-specific"/>
    <property type="evidence" value="ECO:0007669"/>
    <property type="project" value="TreeGrafter"/>
</dbReference>
<dbReference type="InterPro" id="IPR050937">
    <property type="entry name" value="TEC1_TEAD_TF"/>
</dbReference>
<dbReference type="InterPro" id="IPR038096">
    <property type="entry name" value="TEA/ATTS_sf"/>
</dbReference>
<dbReference type="SMART" id="SM00426">
    <property type="entry name" value="TEA"/>
    <property type="match status" value="1"/>
</dbReference>
<gene>
    <name evidence="9" type="ORF">CVT25_012850</name>
</gene>
<evidence type="ECO:0000313" key="9">
    <source>
        <dbReference type="EMBL" id="PPQ91709.1"/>
    </source>
</evidence>
<evidence type="ECO:0000256" key="2">
    <source>
        <dbReference type="ARBA" id="ARBA00008421"/>
    </source>
</evidence>
<protein>
    <recommendedName>
        <fullName evidence="8">TEA domain-containing protein</fullName>
    </recommendedName>
</protein>
<evidence type="ECO:0000256" key="5">
    <source>
        <dbReference type="ARBA" id="ARBA00023242"/>
    </source>
</evidence>
<comment type="caution">
    <text evidence="9">The sequence shown here is derived from an EMBL/GenBank/DDBJ whole genome shotgun (WGS) entry which is preliminary data.</text>
</comment>
<keyword evidence="4" id="KW-0804">Transcription</keyword>
<dbReference type="PANTHER" id="PTHR11834">
    <property type="entry name" value="TRANSCRIPTIONAL ENHANCER FACTOR TEF RELATED"/>
    <property type="match status" value="1"/>
</dbReference>
<dbReference type="Gene3D" id="6.10.20.40">
    <property type="entry name" value="TEA/ATTS domain"/>
    <property type="match status" value="1"/>
</dbReference>
<reference evidence="9 10" key="1">
    <citation type="journal article" date="2018" name="Evol. Lett.">
        <title>Horizontal gene cluster transfer increased hallucinogenic mushroom diversity.</title>
        <authorList>
            <person name="Reynolds H.T."/>
            <person name="Vijayakumar V."/>
            <person name="Gluck-Thaler E."/>
            <person name="Korotkin H.B."/>
            <person name="Matheny P.B."/>
            <person name="Slot J.C."/>
        </authorList>
    </citation>
    <scope>NUCLEOTIDE SEQUENCE [LARGE SCALE GENOMIC DNA]</scope>
    <source>
        <strain evidence="9 10">2631</strain>
    </source>
</reference>
<evidence type="ECO:0000256" key="7">
    <source>
        <dbReference type="SAM" id="MobiDB-lite"/>
    </source>
</evidence>
<dbReference type="EMBL" id="NHYD01001264">
    <property type="protein sequence ID" value="PPQ91709.1"/>
    <property type="molecule type" value="Genomic_DNA"/>
</dbReference>
<sequence>MPFMDWQSGPPSSSSSKQEYGFICMSTTVDDLSYTPSEQERSRDEAQFVATGRRSWKTLKGKGEAVWPPLLEASLLEALEKYQPDNLGSKPDKTFGRFPMRNRFISDYIFETTGKRRTPKQVGSRLQQLRDTCKKEKILQLISHRSPSEAPSTGSQSDYSPCVSPSPPPQPEYCPIVSPTKPVHVRINLQNELWPTRIPCIDFVSKDVANPQTIQLAPAACTPNGSIPQDMTTSILPFLCSMVQFPSPFPLLPQSTFIVYANGSNSPMHMESAPVKCLSSPADRSGWLYSSELVPGFWGKLCSNITQFTILQTLKPMPSQQPQGSGSTTRNVSIIYKFFLTPTASRKLSNTAYPMNYLPTDEVSDFSQISSLFEVPYL</sequence>
<evidence type="ECO:0000256" key="3">
    <source>
        <dbReference type="ARBA" id="ARBA00023015"/>
    </source>
</evidence>
<dbReference type="PANTHER" id="PTHR11834:SF0">
    <property type="entry name" value="PROTEIN SCALLOPED"/>
    <property type="match status" value="1"/>
</dbReference>
<accession>A0A409XLP2</accession>
<dbReference type="STRING" id="93625.A0A409XLP2"/>
<keyword evidence="3" id="KW-0805">Transcription regulation</keyword>
<evidence type="ECO:0000256" key="1">
    <source>
        <dbReference type="ARBA" id="ARBA00004123"/>
    </source>
</evidence>
<dbReference type="GO" id="GO:0000978">
    <property type="term" value="F:RNA polymerase II cis-regulatory region sequence-specific DNA binding"/>
    <property type="evidence" value="ECO:0007669"/>
    <property type="project" value="TreeGrafter"/>
</dbReference>
<keyword evidence="10" id="KW-1185">Reference proteome</keyword>
<organism evidence="9 10">
    <name type="scientific">Psilocybe cyanescens</name>
    <dbReference type="NCBI Taxonomy" id="93625"/>
    <lineage>
        <taxon>Eukaryota</taxon>
        <taxon>Fungi</taxon>
        <taxon>Dikarya</taxon>
        <taxon>Basidiomycota</taxon>
        <taxon>Agaricomycotina</taxon>
        <taxon>Agaricomycetes</taxon>
        <taxon>Agaricomycetidae</taxon>
        <taxon>Agaricales</taxon>
        <taxon>Agaricineae</taxon>
        <taxon>Strophariaceae</taxon>
        <taxon>Psilocybe</taxon>
    </lineage>
</organism>
<evidence type="ECO:0000256" key="4">
    <source>
        <dbReference type="ARBA" id="ARBA00023163"/>
    </source>
</evidence>
<evidence type="ECO:0000256" key="6">
    <source>
        <dbReference type="PROSITE-ProRule" id="PRU00505"/>
    </source>
</evidence>
<dbReference type="InterPro" id="IPR000818">
    <property type="entry name" value="TEA/ATTS_dom"/>
</dbReference>
<proteinExistence type="inferred from homology"/>
<dbReference type="AlphaFoldDB" id="A0A409XLP2"/>
<feature type="DNA-binding region" description="TEA" evidence="6">
    <location>
        <begin position="60"/>
        <end position="136"/>
    </location>
</feature>
<dbReference type="PROSITE" id="PS51088">
    <property type="entry name" value="TEA_2"/>
    <property type="match status" value="1"/>
</dbReference>